<name>A0ABR8H129_9CYAN</name>
<keyword evidence="2" id="KW-1185">Reference proteome</keyword>
<sequence length="194" mass="21667">MIVSVRDPNILSNLDPQQLINYLIARGWQQENLGDNANNQESVWVLTASSGSEFDITLPLHRQTRSFALRMAEILETLEKAEGRSQLDILSDLVTFIPKVEIPGMVIRLAESSHTFNVIIMGFVVAKPQEIHTLVNSEEYQLARMAYTERLAVVCTGDLIKQNANFVLLKPSGFALYDTLSNATPQTPHSALRT</sequence>
<reference evidence="1 2" key="1">
    <citation type="journal article" date="2020" name="ISME J.">
        <title>Comparative genomics reveals insights into cyanobacterial evolution and habitat adaptation.</title>
        <authorList>
            <person name="Chen M.Y."/>
            <person name="Teng W.K."/>
            <person name="Zhao L."/>
            <person name="Hu C.X."/>
            <person name="Zhou Y.K."/>
            <person name="Han B.P."/>
            <person name="Song L.R."/>
            <person name="Shu W.S."/>
        </authorList>
    </citation>
    <scope>NUCLEOTIDE SEQUENCE [LARGE SCALE GENOMIC DNA]</scope>
    <source>
        <strain evidence="1 2">FACHB-248</strain>
    </source>
</reference>
<comment type="caution">
    <text evidence="1">The sequence shown here is derived from an EMBL/GenBank/DDBJ whole genome shotgun (WGS) entry which is preliminary data.</text>
</comment>
<gene>
    <name evidence="1" type="ORF">H6G81_32750</name>
</gene>
<accession>A0ABR8H129</accession>
<evidence type="ECO:0000313" key="2">
    <source>
        <dbReference type="Proteomes" id="UP000660380"/>
    </source>
</evidence>
<organism evidence="1 2">
    <name type="scientific">Scytonema hofmannii FACHB-248</name>
    <dbReference type="NCBI Taxonomy" id="1842502"/>
    <lineage>
        <taxon>Bacteria</taxon>
        <taxon>Bacillati</taxon>
        <taxon>Cyanobacteriota</taxon>
        <taxon>Cyanophyceae</taxon>
        <taxon>Nostocales</taxon>
        <taxon>Scytonemataceae</taxon>
        <taxon>Scytonema</taxon>
    </lineage>
</organism>
<dbReference type="RefSeq" id="WP_029633716.1">
    <property type="nucleotide sequence ID" value="NZ_JACJTA010000132.1"/>
</dbReference>
<dbReference type="EMBL" id="JACJTA010000132">
    <property type="protein sequence ID" value="MBD2609159.1"/>
    <property type="molecule type" value="Genomic_DNA"/>
</dbReference>
<protein>
    <submittedName>
        <fullName evidence="1">Uncharacterized protein</fullName>
    </submittedName>
</protein>
<dbReference type="Proteomes" id="UP000660380">
    <property type="component" value="Unassembled WGS sequence"/>
</dbReference>
<evidence type="ECO:0000313" key="1">
    <source>
        <dbReference type="EMBL" id="MBD2609159.1"/>
    </source>
</evidence>
<proteinExistence type="predicted"/>